<keyword evidence="2" id="KW-1185">Reference proteome</keyword>
<dbReference type="SUPFAM" id="SSF56112">
    <property type="entry name" value="Protein kinase-like (PK-like)"/>
    <property type="match status" value="2"/>
</dbReference>
<dbReference type="InterPro" id="IPR011009">
    <property type="entry name" value="Kinase-like_dom_sf"/>
</dbReference>
<evidence type="ECO:0000313" key="1">
    <source>
        <dbReference type="EMBL" id="MFB9626107.1"/>
    </source>
</evidence>
<gene>
    <name evidence="1" type="ORF">ACFFSA_23735</name>
</gene>
<keyword evidence="1" id="KW-0808">Transferase</keyword>
<dbReference type="Proteomes" id="UP001589532">
    <property type="component" value="Unassembled WGS sequence"/>
</dbReference>
<dbReference type="EMBL" id="JBHMBW010000021">
    <property type="protein sequence ID" value="MFB9626107.1"/>
    <property type="molecule type" value="Genomic_DNA"/>
</dbReference>
<name>A0ABV5S363_9ACTN</name>
<protein>
    <submittedName>
        <fullName evidence="1">Protein kinase family protein</fullName>
    </submittedName>
</protein>
<comment type="caution">
    <text evidence="1">The sequence shown here is derived from an EMBL/GenBank/DDBJ whole genome shotgun (WGS) entry which is preliminary data.</text>
</comment>
<organism evidence="1 2">
    <name type="scientific">Nonomuraea helvata</name>
    <dbReference type="NCBI Taxonomy" id="37484"/>
    <lineage>
        <taxon>Bacteria</taxon>
        <taxon>Bacillati</taxon>
        <taxon>Actinomycetota</taxon>
        <taxon>Actinomycetes</taxon>
        <taxon>Streptosporangiales</taxon>
        <taxon>Streptosporangiaceae</taxon>
        <taxon>Nonomuraea</taxon>
    </lineage>
</organism>
<keyword evidence="1" id="KW-0418">Kinase</keyword>
<dbReference type="GO" id="GO:0016301">
    <property type="term" value="F:kinase activity"/>
    <property type="evidence" value="ECO:0007669"/>
    <property type="project" value="UniProtKB-KW"/>
</dbReference>
<accession>A0ABV5S363</accession>
<dbReference type="RefSeq" id="WP_345003413.1">
    <property type="nucleotide sequence ID" value="NZ_BAAAXV010000012.1"/>
</dbReference>
<evidence type="ECO:0000313" key="2">
    <source>
        <dbReference type="Proteomes" id="UP001589532"/>
    </source>
</evidence>
<proteinExistence type="predicted"/>
<sequence>MRLLGHCRIEVGTQVEAAVKCSDMSRAARLTAHSAVSTSLALCSDRVLSELVDTAVPIGSGIGGKSALLEVAGSPVFVKRVPLTDLERQPEHVRSTANLFDLPDFCHYGVGLIGGPGFGVWRELAVHTMTTNWVLAAEHEGFPLMYHWRVVPDSTPLPEELADIERAVDYWGGSAQMRHRIQARGQSSASIALFLEYIPQNLHQWLGAQVEAGDQAATNRACAMVERELAAGISFMNSRGLLHFDAHFENILTDGQRLYFADYGLSISSGFELSRDEADFFDRHQTYDRCYAATYMVNWLITALYGLRREDRDGRYKRVCAYAEGERPTGIPEEAAAIIARHAPIAAVISDFYLTFQRQSRQAPYPLEEIRRLAEYSSSLC</sequence>
<reference evidence="1 2" key="1">
    <citation type="submission" date="2024-09" db="EMBL/GenBank/DDBJ databases">
        <authorList>
            <person name="Sun Q."/>
            <person name="Mori K."/>
        </authorList>
    </citation>
    <scope>NUCLEOTIDE SEQUENCE [LARGE SCALE GENOMIC DNA]</scope>
    <source>
        <strain evidence="1 2">JCM 3143</strain>
    </source>
</reference>
<dbReference type="Gene3D" id="1.10.510.10">
    <property type="entry name" value="Transferase(Phosphotransferase) domain 1"/>
    <property type="match status" value="1"/>
</dbReference>